<sequence length="260" mass="28197">MFKNLKGKTVFITGASAGIGEACAQAFASAGCHIILTARRTKRIEELKAELDQQYPDIRTLAVTLDVTSKEAVDQVVTNLPADFQSVDILINNAGLVLGLTPLADYPVDQIDTMINTNVKGLIYCTQAFIPRMKQAPRGGHIVNVSSISGREVYPNGSVYCATKHAVDVITRTLRFELADSPIRVSSINPGLVETEFSKVRFEGDQQRADQVYAGMTPLTGSDIAELAVFITSRPAHVEIADTLILPHGQASATFVHRQK</sequence>
<evidence type="ECO:0000313" key="5">
    <source>
        <dbReference type="EMBL" id="RKP35314.1"/>
    </source>
</evidence>
<dbReference type="PROSITE" id="PS51257">
    <property type="entry name" value="PROKAR_LIPOPROTEIN"/>
    <property type="match status" value="1"/>
</dbReference>
<dbReference type="PRINTS" id="PR00081">
    <property type="entry name" value="GDHRDH"/>
</dbReference>
<protein>
    <submittedName>
        <fullName evidence="5">Uncharacterized protein</fullName>
    </submittedName>
</protein>
<dbReference type="InterPro" id="IPR036291">
    <property type="entry name" value="NAD(P)-bd_dom_sf"/>
</dbReference>
<name>A0A4P9ZPF1_9FUNG</name>
<accession>A0A4P9ZPF1</accession>
<dbReference type="Proteomes" id="UP000268162">
    <property type="component" value="Unassembled WGS sequence"/>
</dbReference>
<dbReference type="PROSITE" id="PS00061">
    <property type="entry name" value="ADH_SHORT"/>
    <property type="match status" value="1"/>
</dbReference>
<gene>
    <name evidence="5" type="ORF">BJ085DRAFT_38605</name>
</gene>
<evidence type="ECO:0000256" key="2">
    <source>
        <dbReference type="ARBA" id="ARBA00022857"/>
    </source>
</evidence>
<dbReference type="GO" id="GO:0016616">
    <property type="term" value="F:oxidoreductase activity, acting on the CH-OH group of donors, NAD or NADP as acceptor"/>
    <property type="evidence" value="ECO:0007669"/>
    <property type="project" value="UniProtKB-ARBA"/>
</dbReference>
<proteinExistence type="inferred from homology"/>
<dbReference type="SUPFAM" id="SSF51735">
    <property type="entry name" value="NAD(P)-binding Rossmann-fold domains"/>
    <property type="match status" value="1"/>
</dbReference>
<dbReference type="Pfam" id="PF00106">
    <property type="entry name" value="adh_short"/>
    <property type="match status" value="1"/>
</dbReference>
<dbReference type="PRINTS" id="PR00080">
    <property type="entry name" value="SDRFAMILY"/>
</dbReference>
<evidence type="ECO:0000256" key="3">
    <source>
        <dbReference type="ARBA" id="ARBA00023002"/>
    </source>
</evidence>
<keyword evidence="3" id="KW-0560">Oxidoreductase</keyword>
<dbReference type="PANTHER" id="PTHR42901">
    <property type="entry name" value="ALCOHOL DEHYDROGENASE"/>
    <property type="match status" value="1"/>
</dbReference>
<dbReference type="AlphaFoldDB" id="A0A4P9ZPF1"/>
<keyword evidence="2" id="KW-0521">NADP</keyword>
<dbReference type="PANTHER" id="PTHR42901:SF1">
    <property type="entry name" value="ALCOHOL DEHYDROGENASE"/>
    <property type="match status" value="1"/>
</dbReference>
<dbReference type="FunFam" id="3.40.50.720:FF:000047">
    <property type="entry name" value="NADP-dependent L-serine/L-allo-threonine dehydrogenase"/>
    <property type="match status" value="1"/>
</dbReference>
<evidence type="ECO:0000256" key="1">
    <source>
        <dbReference type="ARBA" id="ARBA00006484"/>
    </source>
</evidence>
<organism evidence="5 6">
    <name type="scientific">Dimargaris cristalligena</name>
    <dbReference type="NCBI Taxonomy" id="215637"/>
    <lineage>
        <taxon>Eukaryota</taxon>
        <taxon>Fungi</taxon>
        <taxon>Fungi incertae sedis</taxon>
        <taxon>Zoopagomycota</taxon>
        <taxon>Kickxellomycotina</taxon>
        <taxon>Dimargaritomycetes</taxon>
        <taxon>Dimargaritales</taxon>
        <taxon>Dimargaritaceae</taxon>
        <taxon>Dimargaris</taxon>
    </lineage>
</organism>
<dbReference type="InterPro" id="IPR002347">
    <property type="entry name" value="SDR_fam"/>
</dbReference>
<reference evidence="6" key="1">
    <citation type="journal article" date="2018" name="Nat. Microbiol.">
        <title>Leveraging single-cell genomics to expand the fungal tree of life.</title>
        <authorList>
            <person name="Ahrendt S.R."/>
            <person name="Quandt C.A."/>
            <person name="Ciobanu D."/>
            <person name="Clum A."/>
            <person name="Salamov A."/>
            <person name="Andreopoulos B."/>
            <person name="Cheng J.F."/>
            <person name="Woyke T."/>
            <person name="Pelin A."/>
            <person name="Henrissat B."/>
            <person name="Reynolds N.K."/>
            <person name="Benny G.L."/>
            <person name="Smith M.E."/>
            <person name="James T.Y."/>
            <person name="Grigoriev I.V."/>
        </authorList>
    </citation>
    <scope>NUCLEOTIDE SEQUENCE [LARGE SCALE GENOMIC DNA]</scope>
    <source>
        <strain evidence="6">RSA 468</strain>
    </source>
</reference>
<keyword evidence="6" id="KW-1185">Reference proteome</keyword>
<evidence type="ECO:0000256" key="4">
    <source>
        <dbReference type="RuleBase" id="RU000363"/>
    </source>
</evidence>
<dbReference type="EMBL" id="ML002902">
    <property type="protein sequence ID" value="RKP35314.1"/>
    <property type="molecule type" value="Genomic_DNA"/>
</dbReference>
<dbReference type="STRING" id="215637.A0A4P9ZPF1"/>
<dbReference type="Gene3D" id="3.40.50.720">
    <property type="entry name" value="NAD(P)-binding Rossmann-like Domain"/>
    <property type="match status" value="1"/>
</dbReference>
<comment type="similarity">
    <text evidence="1 4">Belongs to the short-chain dehydrogenases/reductases (SDR) family.</text>
</comment>
<dbReference type="InterPro" id="IPR020904">
    <property type="entry name" value="Sc_DH/Rdtase_CS"/>
</dbReference>
<evidence type="ECO:0000313" key="6">
    <source>
        <dbReference type="Proteomes" id="UP000268162"/>
    </source>
</evidence>